<dbReference type="Proteomes" id="UP000018468">
    <property type="component" value="Linkage group LG4"/>
</dbReference>
<dbReference type="STRING" id="7918.ENSLOCP00000013168"/>
<dbReference type="GeneTree" id="ENSGT00940000162967"/>
<accession>W5MXQ9</accession>
<keyword evidence="4" id="KW-1185">Reference proteome</keyword>
<dbReference type="Ensembl" id="ENSLOCT00000013196.1">
    <property type="protein sequence ID" value="ENSLOCP00000013168.1"/>
    <property type="gene ID" value="ENSLOCG00000010748.1"/>
</dbReference>
<reference evidence="3" key="2">
    <citation type="submission" date="2025-08" db="UniProtKB">
        <authorList>
            <consortium name="Ensembl"/>
        </authorList>
    </citation>
    <scope>IDENTIFICATION</scope>
</reference>
<dbReference type="InterPro" id="IPR036322">
    <property type="entry name" value="WD40_repeat_dom_sf"/>
</dbReference>
<keyword evidence="1" id="KW-0677">Repeat</keyword>
<dbReference type="EMBL" id="AHAT01001545">
    <property type="status" value="NOT_ANNOTATED_CDS"/>
    <property type="molecule type" value="Genomic_DNA"/>
</dbReference>
<name>W5MXQ9_LEPOC</name>
<dbReference type="Bgee" id="ENSLOCG00000010748">
    <property type="expression patterns" value="Expressed in embryo and 2 other cell types or tissues"/>
</dbReference>
<feature type="repeat" description="WD" evidence="2">
    <location>
        <begin position="137"/>
        <end position="178"/>
    </location>
</feature>
<reference evidence="3" key="3">
    <citation type="submission" date="2025-09" db="UniProtKB">
        <authorList>
            <consortium name="Ensembl"/>
        </authorList>
    </citation>
    <scope>IDENTIFICATION</scope>
</reference>
<evidence type="ECO:0000313" key="4">
    <source>
        <dbReference type="Proteomes" id="UP000018468"/>
    </source>
</evidence>
<dbReference type="PROSITE" id="PS50294">
    <property type="entry name" value="WD_REPEATS_REGION"/>
    <property type="match status" value="1"/>
</dbReference>
<feature type="repeat" description="WD" evidence="2">
    <location>
        <begin position="5"/>
        <end position="46"/>
    </location>
</feature>
<dbReference type="Gene3D" id="2.130.10.10">
    <property type="entry name" value="YVTN repeat-like/Quinoprotein amine dehydrogenase"/>
    <property type="match status" value="2"/>
</dbReference>
<feature type="repeat" description="WD" evidence="2">
    <location>
        <begin position="93"/>
        <end position="134"/>
    </location>
</feature>
<dbReference type="SUPFAM" id="SSF50978">
    <property type="entry name" value="WD40 repeat-like"/>
    <property type="match status" value="1"/>
</dbReference>
<sequence>PTGLLRGHNAPISFLCLCSEENRLYSVSTDNNVMVWSVEDQTCLANIISRASHIRGELATCYFSPQQRALFIATDTLALLQLRQKDPKNGSSFTSHNATVLCCQYNTRLQQVISCSEGSVVKIWDLNTGAPVSTFDCPHERSAVTCMTLDNSGNRFITGGRDGSLRKWDYSTGGCVSIIRQGTDVSDEANRCIQVDIHSNRYIISVGCDKWISIFPALTASGLSHSMKRVNSSWQKHLRRTHHEDIVSVDLWPPNLLATSSCGAEVLVWNLVSGSLFCQLGSLPSPLPSEPSDEDLNVCKVLFIPSRAPLQKTAAILVTSGPGGTPSGCIHLWNIFGGGRLFGKFSGSPQQATVTDLALGKGDTLLLSADQLGWLRIWDIAGFAQHGPETTDPTLLCNWRAHACSITSNSVVCVPEQQLAVTSAKDCLLRLWSHQGELIGTFGQEEHWDVRKKETWRQELPEDLRVLTEEPVLQGAL</sequence>
<dbReference type="InterPro" id="IPR001680">
    <property type="entry name" value="WD40_rpt"/>
</dbReference>
<dbReference type="InParanoid" id="W5MXQ9"/>
<dbReference type="eggNOG" id="KOG0266">
    <property type="taxonomic scope" value="Eukaryota"/>
</dbReference>
<dbReference type="PANTHER" id="PTHR44324">
    <property type="entry name" value="WD40 REPEAT DOMAIN 95"/>
    <property type="match status" value="1"/>
</dbReference>
<dbReference type="AlphaFoldDB" id="W5MXQ9"/>
<dbReference type="PROSITE" id="PS50082">
    <property type="entry name" value="WD_REPEATS_2"/>
    <property type="match status" value="3"/>
</dbReference>
<dbReference type="PANTHER" id="PTHR44324:SF8">
    <property type="entry name" value="WD REPEAT-CONTAINING PROTEIN 64"/>
    <property type="match status" value="1"/>
</dbReference>
<reference evidence="4" key="1">
    <citation type="submission" date="2011-12" db="EMBL/GenBank/DDBJ databases">
        <title>The Draft Genome of Lepisosteus oculatus.</title>
        <authorList>
            <consortium name="The Broad Institute Genome Assembly &amp; Analysis Group"/>
            <consortium name="Computational R&amp;D Group"/>
            <consortium name="and Sequencing Platform"/>
            <person name="Di Palma F."/>
            <person name="Alfoldi J."/>
            <person name="Johnson J."/>
            <person name="Berlin A."/>
            <person name="Gnerre S."/>
            <person name="Jaffe D."/>
            <person name="MacCallum I."/>
            <person name="Young S."/>
            <person name="Walker B.J."/>
            <person name="Lander E.S."/>
            <person name="Lindblad-Toh K."/>
        </authorList>
    </citation>
    <scope>NUCLEOTIDE SEQUENCE [LARGE SCALE GENOMIC DNA]</scope>
</reference>
<keyword evidence="2" id="KW-0853">WD repeat</keyword>
<dbReference type="InterPro" id="IPR015943">
    <property type="entry name" value="WD40/YVTN_repeat-like_dom_sf"/>
</dbReference>
<dbReference type="OMA" id="WHIVNYW"/>
<organism evidence="3 4">
    <name type="scientific">Lepisosteus oculatus</name>
    <name type="common">Spotted gar</name>
    <dbReference type="NCBI Taxonomy" id="7918"/>
    <lineage>
        <taxon>Eukaryota</taxon>
        <taxon>Metazoa</taxon>
        <taxon>Chordata</taxon>
        <taxon>Craniata</taxon>
        <taxon>Vertebrata</taxon>
        <taxon>Euteleostomi</taxon>
        <taxon>Actinopterygii</taxon>
        <taxon>Neopterygii</taxon>
        <taxon>Holostei</taxon>
        <taxon>Semionotiformes</taxon>
        <taxon>Lepisosteidae</taxon>
        <taxon>Lepisosteus</taxon>
    </lineage>
</organism>
<evidence type="ECO:0000313" key="3">
    <source>
        <dbReference type="Ensembl" id="ENSLOCP00000013168.1"/>
    </source>
</evidence>
<dbReference type="Pfam" id="PF00400">
    <property type="entry name" value="WD40"/>
    <property type="match status" value="3"/>
</dbReference>
<dbReference type="SMART" id="SM00320">
    <property type="entry name" value="WD40"/>
    <property type="match status" value="7"/>
</dbReference>
<protein>
    <submittedName>
        <fullName evidence="3">Uncharacterized protein</fullName>
    </submittedName>
</protein>
<evidence type="ECO:0000256" key="2">
    <source>
        <dbReference type="PROSITE-ProRule" id="PRU00221"/>
    </source>
</evidence>
<proteinExistence type="predicted"/>
<evidence type="ECO:0000256" key="1">
    <source>
        <dbReference type="ARBA" id="ARBA00022737"/>
    </source>
</evidence>
<dbReference type="InterPro" id="IPR051242">
    <property type="entry name" value="WD-EF-hand_domain"/>
</dbReference>